<proteinExistence type="predicted"/>
<evidence type="ECO:0000256" key="2">
    <source>
        <dbReference type="SAM" id="MobiDB-lite"/>
    </source>
</evidence>
<evidence type="ECO:0000259" key="3">
    <source>
        <dbReference type="PROSITE" id="PS50122"/>
    </source>
</evidence>
<feature type="compositionally biased region" description="Pro residues" evidence="2">
    <location>
        <begin position="234"/>
        <end position="245"/>
    </location>
</feature>
<evidence type="ECO:0000313" key="5">
    <source>
        <dbReference type="Proteomes" id="UP000321583"/>
    </source>
</evidence>
<dbReference type="AlphaFoldDB" id="A0A562D7E2"/>
<feature type="region of interest" description="Disordered" evidence="2">
    <location>
        <begin position="161"/>
        <end position="184"/>
    </location>
</feature>
<feature type="domain" description="CheB-type methylesterase" evidence="3">
    <location>
        <begin position="265"/>
        <end position="361"/>
    </location>
</feature>
<protein>
    <recommendedName>
        <fullName evidence="3">CheB-type methylesterase domain-containing protein</fullName>
    </recommendedName>
</protein>
<dbReference type="SUPFAM" id="SSF52738">
    <property type="entry name" value="Methylesterase CheB, C-terminal domain"/>
    <property type="match status" value="1"/>
</dbReference>
<dbReference type="Pfam" id="PF01339">
    <property type="entry name" value="CheB_methylest"/>
    <property type="match status" value="1"/>
</dbReference>
<reference evidence="4 5" key="1">
    <citation type="submission" date="2019-07" db="EMBL/GenBank/DDBJ databases">
        <title>Genome sequencing of lignin-degrading bacterial isolates.</title>
        <authorList>
            <person name="Gladden J."/>
        </authorList>
    </citation>
    <scope>NUCLEOTIDE SEQUENCE [LARGE SCALE GENOMIC DNA]</scope>
    <source>
        <strain evidence="4 5">J19</strain>
    </source>
</reference>
<feature type="compositionally biased region" description="Pro residues" evidence="2">
    <location>
        <begin position="161"/>
        <end position="180"/>
    </location>
</feature>
<dbReference type="PROSITE" id="PS50122">
    <property type="entry name" value="CHEB"/>
    <property type="match status" value="1"/>
</dbReference>
<evidence type="ECO:0000256" key="1">
    <source>
        <dbReference type="PROSITE-ProRule" id="PRU00050"/>
    </source>
</evidence>
<keyword evidence="5" id="KW-1185">Reference proteome</keyword>
<sequence>MPATDSSKTVALLARQGAARERLRQAVDAAGGNVVLEADPVELDLATLAGIGAQAVLVALEPAVEDALVALEPVLESPDLLVIFDEADLAARRDGWEAQRWIRHLAAKLHGHDDVLPPGREHDIDFSAQLQPGRPAALQQAHAGIDADLALGGETVDLAPQLPPDLPPPLPAVEAPPAPAPWEDGSAALAWDEPAPWERAAPALEPEAPAAAPAVPPPLPEPSAWTLADDAPATPGPAPAAAPPPLPDFSNLSLVELEPVDTGAPVAKGAVLVLAGIGGPDAVRKLLGALPAGFPQPVLVQLRLDGGRYDNLVKQMARVSPVPVALAMPGDAVAPGSAYVLPDGVGVEPAGNGLRFIDAGPGHEPVEALPPTESAVLVLSGAEPARMDAVLALAARGAYVAGQALDGCYDPTAARMLEAGGAPLAAPAMLANQLVARLG</sequence>
<dbReference type="InterPro" id="IPR000673">
    <property type="entry name" value="Sig_transdc_resp-reg_Me-estase"/>
</dbReference>
<dbReference type="EMBL" id="VLJS01000099">
    <property type="protein sequence ID" value="TWH05021.1"/>
    <property type="molecule type" value="Genomic_DNA"/>
</dbReference>
<name>A0A562D7E2_9GAMM</name>
<dbReference type="Gene3D" id="3.40.50.180">
    <property type="entry name" value="Methylesterase CheB, C-terminal domain"/>
    <property type="match status" value="1"/>
</dbReference>
<feature type="compositionally biased region" description="Low complexity" evidence="2">
    <location>
        <begin position="222"/>
        <end position="233"/>
    </location>
</feature>
<dbReference type="RefSeq" id="WP_028915668.1">
    <property type="nucleotide sequence ID" value="NZ_VLJS01000099.1"/>
</dbReference>
<dbReference type="Proteomes" id="UP000321583">
    <property type="component" value="Unassembled WGS sequence"/>
</dbReference>
<dbReference type="GO" id="GO:0008984">
    <property type="term" value="F:protein-glutamate methylesterase activity"/>
    <property type="evidence" value="ECO:0007669"/>
    <property type="project" value="InterPro"/>
</dbReference>
<dbReference type="GO" id="GO:0006935">
    <property type="term" value="P:chemotaxis"/>
    <property type="evidence" value="ECO:0007669"/>
    <property type="project" value="InterPro"/>
</dbReference>
<dbReference type="GO" id="GO:0005737">
    <property type="term" value="C:cytoplasm"/>
    <property type="evidence" value="ECO:0007669"/>
    <property type="project" value="InterPro"/>
</dbReference>
<organism evidence="4 5">
    <name type="scientific">Pseudoxanthomonas taiwanensis J19</name>
    <dbReference type="NCBI Taxonomy" id="935569"/>
    <lineage>
        <taxon>Bacteria</taxon>
        <taxon>Pseudomonadati</taxon>
        <taxon>Pseudomonadota</taxon>
        <taxon>Gammaproteobacteria</taxon>
        <taxon>Lysobacterales</taxon>
        <taxon>Lysobacteraceae</taxon>
        <taxon>Pseudoxanthomonas</taxon>
    </lineage>
</organism>
<evidence type="ECO:0000313" key="4">
    <source>
        <dbReference type="EMBL" id="TWH05021.1"/>
    </source>
</evidence>
<gene>
    <name evidence="4" type="ORF">L613_006700000020</name>
</gene>
<dbReference type="InterPro" id="IPR035909">
    <property type="entry name" value="CheB_C"/>
</dbReference>
<comment type="caution">
    <text evidence="1">Lacks conserved residue(s) required for the propagation of feature annotation.</text>
</comment>
<accession>A0A562D7E2</accession>
<dbReference type="OrthoDB" id="9793421at2"/>
<comment type="caution">
    <text evidence="4">The sequence shown here is derived from an EMBL/GenBank/DDBJ whole genome shotgun (WGS) entry which is preliminary data.</text>
</comment>
<dbReference type="GO" id="GO:0000156">
    <property type="term" value="F:phosphorelay response regulator activity"/>
    <property type="evidence" value="ECO:0007669"/>
    <property type="project" value="InterPro"/>
</dbReference>
<feature type="region of interest" description="Disordered" evidence="2">
    <location>
        <begin position="208"/>
        <end position="245"/>
    </location>
</feature>